<reference evidence="1" key="2">
    <citation type="journal article" date="2015" name="Data Brief">
        <title>Shoot transcriptome of the giant reed, Arundo donax.</title>
        <authorList>
            <person name="Barrero R.A."/>
            <person name="Guerrero F.D."/>
            <person name="Moolhuijzen P."/>
            <person name="Goolsby J.A."/>
            <person name="Tidwell J."/>
            <person name="Bellgard S.E."/>
            <person name="Bellgard M.I."/>
        </authorList>
    </citation>
    <scope>NUCLEOTIDE SEQUENCE</scope>
    <source>
        <tissue evidence="1">Shoot tissue taken approximately 20 cm above the soil surface</tissue>
    </source>
</reference>
<evidence type="ECO:0000313" key="1">
    <source>
        <dbReference type="EMBL" id="JAE24466.1"/>
    </source>
</evidence>
<sequence length="45" mass="5000">MGQLEQWEIPCFPISKDLINGQLKLSKAECLSGSFSTLVKCQVDN</sequence>
<reference evidence="1" key="1">
    <citation type="submission" date="2014-09" db="EMBL/GenBank/DDBJ databases">
        <authorList>
            <person name="Magalhaes I.L.F."/>
            <person name="Oliveira U."/>
            <person name="Santos F.R."/>
            <person name="Vidigal T.H.D.A."/>
            <person name="Brescovit A.D."/>
            <person name="Santos A.J."/>
        </authorList>
    </citation>
    <scope>NUCLEOTIDE SEQUENCE</scope>
    <source>
        <tissue evidence="1">Shoot tissue taken approximately 20 cm above the soil surface</tissue>
    </source>
</reference>
<protein>
    <submittedName>
        <fullName evidence="1">Uncharacterized protein</fullName>
    </submittedName>
</protein>
<proteinExistence type="predicted"/>
<dbReference type="EMBL" id="GBRH01173430">
    <property type="protein sequence ID" value="JAE24466.1"/>
    <property type="molecule type" value="Transcribed_RNA"/>
</dbReference>
<dbReference type="AlphaFoldDB" id="A0A0A9GPJ5"/>
<accession>A0A0A9GPJ5</accession>
<organism evidence="1">
    <name type="scientific">Arundo donax</name>
    <name type="common">Giant reed</name>
    <name type="synonym">Donax arundinaceus</name>
    <dbReference type="NCBI Taxonomy" id="35708"/>
    <lineage>
        <taxon>Eukaryota</taxon>
        <taxon>Viridiplantae</taxon>
        <taxon>Streptophyta</taxon>
        <taxon>Embryophyta</taxon>
        <taxon>Tracheophyta</taxon>
        <taxon>Spermatophyta</taxon>
        <taxon>Magnoliopsida</taxon>
        <taxon>Liliopsida</taxon>
        <taxon>Poales</taxon>
        <taxon>Poaceae</taxon>
        <taxon>PACMAD clade</taxon>
        <taxon>Arundinoideae</taxon>
        <taxon>Arundineae</taxon>
        <taxon>Arundo</taxon>
    </lineage>
</organism>
<name>A0A0A9GPJ5_ARUDO</name>